<dbReference type="InterPro" id="IPR014031">
    <property type="entry name" value="Ketoacyl_synth_C"/>
</dbReference>
<feature type="non-terminal residue" evidence="5">
    <location>
        <position position="717"/>
    </location>
</feature>
<gene>
    <name evidence="5" type="ORF">CGOC_LOCUS1315</name>
</gene>
<accession>A0A3P6R584</accession>
<feature type="compositionally biased region" description="Polar residues" evidence="3">
    <location>
        <begin position="600"/>
        <end position="612"/>
    </location>
</feature>
<dbReference type="GO" id="GO:0006633">
    <property type="term" value="P:fatty acid biosynthetic process"/>
    <property type="evidence" value="ECO:0007669"/>
    <property type="project" value="TreeGrafter"/>
</dbReference>
<dbReference type="EMBL" id="UYRV01002384">
    <property type="protein sequence ID" value="VDK48585.1"/>
    <property type="molecule type" value="Genomic_DNA"/>
</dbReference>
<reference evidence="5 6" key="1">
    <citation type="submission" date="2018-11" db="EMBL/GenBank/DDBJ databases">
        <authorList>
            <consortium name="Pathogen Informatics"/>
        </authorList>
    </citation>
    <scope>NUCLEOTIDE SEQUENCE [LARGE SCALE GENOMIC DNA]</scope>
</reference>
<evidence type="ECO:0000256" key="3">
    <source>
        <dbReference type="SAM" id="MobiDB-lite"/>
    </source>
</evidence>
<feature type="compositionally biased region" description="Low complexity" evidence="3">
    <location>
        <begin position="461"/>
        <end position="479"/>
    </location>
</feature>
<feature type="region of interest" description="Disordered" evidence="3">
    <location>
        <begin position="461"/>
        <end position="483"/>
    </location>
</feature>
<proteinExistence type="predicted"/>
<evidence type="ECO:0000256" key="1">
    <source>
        <dbReference type="ARBA" id="ARBA00022450"/>
    </source>
</evidence>
<dbReference type="InterPro" id="IPR016039">
    <property type="entry name" value="Thiolase-like"/>
</dbReference>
<evidence type="ECO:0000313" key="6">
    <source>
        <dbReference type="Proteomes" id="UP000271889"/>
    </source>
</evidence>
<dbReference type="Gene3D" id="3.30.70.3290">
    <property type="match status" value="1"/>
</dbReference>
<evidence type="ECO:0000256" key="2">
    <source>
        <dbReference type="ARBA" id="ARBA00022553"/>
    </source>
</evidence>
<sequence>MFKDINIGSIKNVIGHGEASAGGAALIKLLLMLRHNYIPPALHFHILNKRIDAGSLTLPVVGEDVELDTCGLTSFGVSGTNAAGLVHAVAAPAPRLGAMKKLNLLLISAKEKASLQQMAKSVEECLTTTKHSLDEIAAALAKRQHYNFRCAVVVDRQGHELFKCIGKVTKTDSGRFVAVLSNCSLSYDLLFFPTLLKYFNSFDNFLSSDEKLLLSFIMFMAAVLEKVDFYAETGRELVAVLMAVSILPISQASAKLLRLSNTEAVVSALKGFDISSTKCEELAETPTSTCESNSYKLLCDESVIIDYLKMLALYSKLYVNGYPLLLSNLFMETSCHILLPNTPFNRRQLWFKKKSPAFEHYLLGSIKEKKANKTVFVNYIDDLRHPQLFGKNQMGASSALEIAYTALRQQVQGSVVIEQFHVQVQNLNRSTKLLTTIKQCDGVYEVTSQLEGRNFFECRATSNNDKSKTSSTTPVKSKSLQSNSPMYLSNARCAIVTCDIASKKAKVQSNTNQLPYTAVYVVLGKTSRSGYGIEVWACGKLVMMADDTAMSSNKTTNVASNLVLCNDSQNMEQAKNNNTVQQSVNGGWKGQSAKTDRPSSQRTAHRLSSSTIMEEVPETKLPTADISNYPTIERLAEHTQNKLIEPNPKVIEPLRVIEHLALEQGKTKRKVSPPQRSTQSRTRAEEVPNDDVLKKIITATREVLPQELVANSTSLST</sequence>
<evidence type="ECO:0000259" key="4">
    <source>
        <dbReference type="Pfam" id="PF02801"/>
    </source>
</evidence>
<keyword evidence="2" id="KW-0597">Phosphoprotein</keyword>
<keyword evidence="6" id="KW-1185">Reference proteome</keyword>
<dbReference type="GO" id="GO:0004312">
    <property type="term" value="F:fatty acid synthase activity"/>
    <property type="evidence" value="ECO:0007669"/>
    <property type="project" value="TreeGrafter"/>
</dbReference>
<dbReference type="Gene3D" id="3.40.47.10">
    <property type="match status" value="1"/>
</dbReference>
<name>A0A3P6R584_CYLGO</name>
<feature type="domain" description="Beta-ketoacyl synthase C-terminal" evidence="4">
    <location>
        <begin position="5"/>
        <end position="45"/>
    </location>
</feature>
<dbReference type="PANTHER" id="PTHR43775">
    <property type="entry name" value="FATTY ACID SYNTHASE"/>
    <property type="match status" value="1"/>
</dbReference>
<protein>
    <recommendedName>
        <fullName evidence="4">Beta-ketoacyl synthase C-terminal domain-containing protein</fullName>
    </recommendedName>
</protein>
<organism evidence="5 6">
    <name type="scientific">Cylicostephanus goldi</name>
    <name type="common">Nematode worm</name>
    <dbReference type="NCBI Taxonomy" id="71465"/>
    <lineage>
        <taxon>Eukaryota</taxon>
        <taxon>Metazoa</taxon>
        <taxon>Ecdysozoa</taxon>
        <taxon>Nematoda</taxon>
        <taxon>Chromadorea</taxon>
        <taxon>Rhabditida</taxon>
        <taxon>Rhabditina</taxon>
        <taxon>Rhabditomorpha</taxon>
        <taxon>Strongyloidea</taxon>
        <taxon>Strongylidae</taxon>
        <taxon>Cylicostephanus</taxon>
    </lineage>
</organism>
<feature type="region of interest" description="Disordered" evidence="3">
    <location>
        <begin position="665"/>
        <end position="687"/>
    </location>
</feature>
<dbReference type="Pfam" id="PF02801">
    <property type="entry name" value="Ketoacyl-synt_C"/>
    <property type="match status" value="1"/>
</dbReference>
<dbReference type="SUPFAM" id="SSF53901">
    <property type="entry name" value="Thiolase-like"/>
    <property type="match status" value="1"/>
</dbReference>
<keyword evidence="1" id="KW-0596">Phosphopantetheine</keyword>
<dbReference type="AlphaFoldDB" id="A0A3P6R584"/>
<dbReference type="PANTHER" id="PTHR43775:SF37">
    <property type="entry name" value="SI:DKEY-61P9.11"/>
    <property type="match status" value="1"/>
</dbReference>
<evidence type="ECO:0000313" key="5">
    <source>
        <dbReference type="EMBL" id="VDK48585.1"/>
    </source>
</evidence>
<dbReference type="Pfam" id="PF22621">
    <property type="entry name" value="CurL-like_PKS_C"/>
    <property type="match status" value="1"/>
</dbReference>
<dbReference type="InterPro" id="IPR050091">
    <property type="entry name" value="PKS_NRPS_Biosynth_Enz"/>
</dbReference>
<dbReference type="Proteomes" id="UP000271889">
    <property type="component" value="Unassembled WGS sequence"/>
</dbReference>
<dbReference type="OrthoDB" id="329835at2759"/>
<feature type="region of interest" description="Disordered" evidence="3">
    <location>
        <begin position="581"/>
        <end position="612"/>
    </location>
</feature>